<keyword evidence="2" id="KW-1185">Reference proteome</keyword>
<accession>A0ACB8YZC9</accession>
<protein>
    <submittedName>
        <fullName evidence="1">Uncharacterized protein</fullName>
    </submittedName>
</protein>
<organism evidence="1 2">
    <name type="scientific">Cichorium intybus</name>
    <name type="common">Chicory</name>
    <dbReference type="NCBI Taxonomy" id="13427"/>
    <lineage>
        <taxon>Eukaryota</taxon>
        <taxon>Viridiplantae</taxon>
        <taxon>Streptophyta</taxon>
        <taxon>Embryophyta</taxon>
        <taxon>Tracheophyta</taxon>
        <taxon>Spermatophyta</taxon>
        <taxon>Magnoliopsida</taxon>
        <taxon>eudicotyledons</taxon>
        <taxon>Gunneridae</taxon>
        <taxon>Pentapetalae</taxon>
        <taxon>asterids</taxon>
        <taxon>campanulids</taxon>
        <taxon>Asterales</taxon>
        <taxon>Asteraceae</taxon>
        <taxon>Cichorioideae</taxon>
        <taxon>Cichorieae</taxon>
        <taxon>Cichoriinae</taxon>
        <taxon>Cichorium</taxon>
    </lineage>
</organism>
<gene>
    <name evidence="1" type="ORF">L2E82_49041</name>
</gene>
<evidence type="ECO:0000313" key="2">
    <source>
        <dbReference type="Proteomes" id="UP001055811"/>
    </source>
</evidence>
<reference evidence="1 2" key="2">
    <citation type="journal article" date="2022" name="Mol. Ecol. Resour.">
        <title>The genomes of chicory, endive, great burdock and yacon provide insights into Asteraceae paleo-polyploidization history and plant inulin production.</title>
        <authorList>
            <person name="Fan W."/>
            <person name="Wang S."/>
            <person name="Wang H."/>
            <person name="Wang A."/>
            <person name="Jiang F."/>
            <person name="Liu H."/>
            <person name="Zhao H."/>
            <person name="Xu D."/>
            <person name="Zhang Y."/>
        </authorList>
    </citation>
    <scope>NUCLEOTIDE SEQUENCE [LARGE SCALE GENOMIC DNA]</scope>
    <source>
        <strain evidence="2">cv. Punajuju</strain>
        <tissue evidence="1">Leaves</tissue>
    </source>
</reference>
<sequence length="86" mass="9745">MKILIADKISQGFLMSRLTETARSILINNELGSFTIIRVDLNTIILNDEVISIRIKIIRTRMGRSTRMGQGDRSRGNIRDIRGTSL</sequence>
<dbReference type="EMBL" id="CM042017">
    <property type="protein sequence ID" value="KAI3690830.1"/>
    <property type="molecule type" value="Genomic_DNA"/>
</dbReference>
<evidence type="ECO:0000313" key="1">
    <source>
        <dbReference type="EMBL" id="KAI3690830.1"/>
    </source>
</evidence>
<reference evidence="2" key="1">
    <citation type="journal article" date="2022" name="Mol. Ecol. Resour.">
        <title>The genomes of chicory, endive, great burdock and yacon provide insights into Asteraceae palaeo-polyploidization history and plant inulin production.</title>
        <authorList>
            <person name="Fan W."/>
            <person name="Wang S."/>
            <person name="Wang H."/>
            <person name="Wang A."/>
            <person name="Jiang F."/>
            <person name="Liu H."/>
            <person name="Zhao H."/>
            <person name="Xu D."/>
            <person name="Zhang Y."/>
        </authorList>
    </citation>
    <scope>NUCLEOTIDE SEQUENCE [LARGE SCALE GENOMIC DNA]</scope>
    <source>
        <strain evidence="2">cv. Punajuju</strain>
    </source>
</reference>
<dbReference type="Proteomes" id="UP001055811">
    <property type="component" value="Linkage Group LG09"/>
</dbReference>
<proteinExistence type="predicted"/>
<comment type="caution">
    <text evidence="1">The sequence shown here is derived from an EMBL/GenBank/DDBJ whole genome shotgun (WGS) entry which is preliminary data.</text>
</comment>
<name>A0ACB8YZC9_CICIN</name>